<reference evidence="1 2" key="1">
    <citation type="submission" date="2019-09" db="EMBL/GenBank/DDBJ databases">
        <title>Isolation and characterization of two phi29 phages that infect Bacillus pumilis.</title>
        <authorList>
            <person name="Batinovic S."/>
            <person name="Rice D."/>
            <person name="Beer M."/>
            <person name="Petrovski S."/>
        </authorList>
    </citation>
    <scope>NUCLEOTIDE SEQUENCE [LARGE SCALE GENOMIC DNA]</scope>
</reference>
<dbReference type="RefSeq" id="YP_009910604.1">
    <property type="nucleotide sequence ID" value="NC_049972.1"/>
</dbReference>
<protein>
    <submittedName>
        <fullName evidence="1">Uncharacterized protein</fullName>
    </submittedName>
</protein>
<dbReference type="Proteomes" id="UP000363270">
    <property type="component" value="Segment"/>
</dbReference>
<evidence type="ECO:0000313" key="2">
    <source>
        <dbReference type="Proteomes" id="UP000363270"/>
    </source>
</evidence>
<proteinExistence type="predicted"/>
<dbReference type="GeneID" id="56239323"/>
<keyword evidence="2" id="KW-1185">Reference proteome</keyword>
<dbReference type="KEGG" id="vg:56239323"/>
<accession>A0A5Q2W7R1</accession>
<name>A0A5Q2W7R1_9CAUD</name>
<organism evidence="1 2">
    <name type="scientific">Bacillus phage vB_Bpu_PumA2</name>
    <dbReference type="NCBI Taxonomy" id="2662128"/>
    <lineage>
        <taxon>Viruses</taxon>
        <taxon>Duplodnaviria</taxon>
        <taxon>Heunggongvirae</taxon>
        <taxon>Uroviricota</taxon>
        <taxon>Caudoviricetes</taxon>
        <taxon>Salasmaviridae</taxon>
        <taxon>Bundooravirus</taxon>
        <taxon>Bundooravirus PumA2</taxon>
    </lineage>
</organism>
<evidence type="ECO:0000313" key="1">
    <source>
        <dbReference type="EMBL" id="QGH74227.1"/>
    </source>
</evidence>
<dbReference type="EMBL" id="MN524845">
    <property type="protein sequence ID" value="QGH74227.1"/>
    <property type="molecule type" value="Genomic_DNA"/>
</dbReference>
<sequence length="87" mass="9996">MHKYYHSSTYEAVKWNLNNLDEIKRHVMTCAKDVQVNGSADLIIILKDGRPFVCPYGAMVLVSSDNKLSIMSERKFNNEYKVKGELV</sequence>